<evidence type="ECO:0000256" key="1">
    <source>
        <dbReference type="ARBA" id="ARBA00004613"/>
    </source>
</evidence>
<comment type="catalytic activity">
    <reaction evidence="9 10">
        <text>L-arginyl-[protein] + NAD(+) = N(omega)-(ADP-D-ribosyl)-L-arginyl-[protein] + nicotinamide + H(+)</text>
        <dbReference type="Rhea" id="RHEA:19149"/>
        <dbReference type="Rhea" id="RHEA-COMP:10532"/>
        <dbReference type="Rhea" id="RHEA-COMP:15087"/>
        <dbReference type="ChEBI" id="CHEBI:15378"/>
        <dbReference type="ChEBI" id="CHEBI:17154"/>
        <dbReference type="ChEBI" id="CHEBI:29965"/>
        <dbReference type="ChEBI" id="CHEBI:57540"/>
        <dbReference type="ChEBI" id="CHEBI:142554"/>
        <dbReference type="EC" id="2.4.2.31"/>
    </reaction>
</comment>
<organism evidence="12">
    <name type="scientific">Eutreptiella gymnastica</name>
    <dbReference type="NCBI Taxonomy" id="73025"/>
    <lineage>
        <taxon>Eukaryota</taxon>
        <taxon>Discoba</taxon>
        <taxon>Euglenozoa</taxon>
        <taxon>Euglenida</taxon>
        <taxon>Spirocuta</taxon>
        <taxon>Euglenophyceae</taxon>
        <taxon>Eutreptiales</taxon>
        <taxon>Eutreptiaceae</taxon>
        <taxon>Eutreptiella</taxon>
    </lineage>
</organism>
<evidence type="ECO:0000256" key="8">
    <source>
        <dbReference type="ARBA" id="ARBA00023026"/>
    </source>
</evidence>
<dbReference type="SUPFAM" id="SSF56399">
    <property type="entry name" value="ADP-ribosylation"/>
    <property type="match status" value="1"/>
</dbReference>
<evidence type="ECO:0000256" key="10">
    <source>
        <dbReference type="RuleBase" id="RU361228"/>
    </source>
</evidence>
<keyword evidence="4" id="KW-0800">Toxin</keyword>
<dbReference type="GO" id="GO:0003950">
    <property type="term" value="F:NAD+ poly-ADP-ribosyltransferase activity"/>
    <property type="evidence" value="ECO:0007669"/>
    <property type="project" value="TreeGrafter"/>
</dbReference>
<dbReference type="AlphaFoldDB" id="A0A7S4G8U8"/>
<dbReference type="GO" id="GO:0090729">
    <property type="term" value="F:toxin activity"/>
    <property type="evidence" value="ECO:0007669"/>
    <property type="project" value="UniProtKB-KW"/>
</dbReference>
<dbReference type="PANTHER" id="PTHR10339:SF25">
    <property type="entry name" value="SECRETED EXOENZYME S"/>
    <property type="match status" value="1"/>
</dbReference>
<feature type="region of interest" description="Disordered" evidence="11">
    <location>
        <begin position="164"/>
        <end position="195"/>
    </location>
</feature>
<feature type="compositionally biased region" description="Polar residues" evidence="11">
    <location>
        <begin position="1"/>
        <end position="10"/>
    </location>
</feature>
<dbReference type="PROSITE" id="PS51996">
    <property type="entry name" value="TR_MART"/>
    <property type="match status" value="1"/>
</dbReference>
<comment type="subcellular location">
    <subcellularLocation>
        <location evidence="1">Secreted</location>
    </subcellularLocation>
</comment>
<protein>
    <recommendedName>
        <fullName evidence="10">NAD(P)(+)--arginine ADP-ribosyltransferase</fullName>
        <ecNumber evidence="10">2.4.2.31</ecNumber>
    </recommendedName>
    <alternativeName>
        <fullName evidence="10">Mono(ADP-ribosyl)transferase</fullName>
    </alternativeName>
</protein>
<keyword evidence="6 10" id="KW-0808">Transferase</keyword>
<dbReference type="InterPro" id="IPR000768">
    <property type="entry name" value="ART"/>
</dbReference>
<keyword evidence="5 10" id="KW-0328">Glycosyltransferase</keyword>
<dbReference type="GO" id="GO:0106274">
    <property type="term" value="F:NAD+-protein-arginine ADP-ribosyltransferase activity"/>
    <property type="evidence" value="ECO:0007669"/>
    <property type="project" value="UniProtKB-EC"/>
</dbReference>
<keyword evidence="8" id="KW-0843">Virulence</keyword>
<dbReference type="EC" id="2.4.2.31" evidence="10"/>
<evidence type="ECO:0000256" key="5">
    <source>
        <dbReference type="ARBA" id="ARBA00022676"/>
    </source>
</evidence>
<keyword evidence="7" id="KW-0548">Nucleotidyltransferase</keyword>
<dbReference type="Pfam" id="PF01129">
    <property type="entry name" value="ART"/>
    <property type="match status" value="1"/>
</dbReference>
<evidence type="ECO:0000256" key="9">
    <source>
        <dbReference type="ARBA" id="ARBA00047597"/>
    </source>
</evidence>
<name>A0A7S4G8U8_9EUGL</name>
<comment type="similarity">
    <text evidence="2 10">Belongs to the Arg-specific ADP-ribosyltransferase family.</text>
</comment>
<keyword evidence="10" id="KW-0521">NADP</keyword>
<keyword evidence="10" id="KW-0520">NAD</keyword>
<feature type="compositionally biased region" description="Pro residues" evidence="11">
    <location>
        <begin position="171"/>
        <end position="186"/>
    </location>
</feature>
<proteinExistence type="inferred from homology"/>
<feature type="region of interest" description="Disordered" evidence="11">
    <location>
        <begin position="1"/>
        <end position="98"/>
    </location>
</feature>
<evidence type="ECO:0000256" key="6">
    <source>
        <dbReference type="ARBA" id="ARBA00022679"/>
    </source>
</evidence>
<dbReference type="GO" id="GO:0016779">
    <property type="term" value="F:nucleotidyltransferase activity"/>
    <property type="evidence" value="ECO:0007669"/>
    <property type="project" value="UniProtKB-KW"/>
</dbReference>
<dbReference type="InterPro" id="IPR050999">
    <property type="entry name" value="ADP-ribosyltransferase_ARG"/>
</dbReference>
<evidence type="ECO:0000313" key="12">
    <source>
        <dbReference type="EMBL" id="CAE0829056.1"/>
    </source>
</evidence>
<evidence type="ECO:0000256" key="2">
    <source>
        <dbReference type="ARBA" id="ARBA00009558"/>
    </source>
</evidence>
<evidence type="ECO:0000256" key="3">
    <source>
        <dbReference type="ARBA" id="ARBA00022525"/>
    </source>
</evidence>
<accession>A0A7S4G8U8</accession>
<evidence type="ECO:0000256" key="11">
    <source>
        <dbReference type="SAM" id="MobiDB-lite"/>
    </source>
</evidence>
<dbReference type="PANTHER" id="PTHR10339">
    <property type="entry name" value="ADP-RIBOSYLTRANSFERASE"/>
    <property type="match status" value="1"/>
</dbReference>
<keyword evidence="3" id="KW-0964">Secreted</keyword>
<feature type="compositionally biased region" description="Basic and acidic residues" evidence="11">
    <location>
        <begin position="15"/>
        <end position="88"/>
    </location>
</feature>
<dbReference type="EMBL" id="HBJA01117198">
    <property type="protein sequence ID" value="CAE0829056.1"/>
    <property type="molecule type" value="Transcribed_RNA"/>
</dbReference>
<dbReference type="Gene3D" id="3.90.176.10">
    <property type="entry name" value="Toxin ADP-ribosyltransferase, Chain A, domain 1"/>
    <property type="match status" value="1"/>
</dbReference>
<gene>
    <name evidence="12" type="ORF">EGYM00163_LOCUS40334</name>
</gene>
<dbReference type="GO" id="GO:0005576">
    <property type="term" value="C:extracellular region"/>
    <property type="evidence" value="ECO:0007669"/>
    <property type="project" value="UniProtKB-SubCell"/>
</dbReference>
<reference evidence="12" key="1">
    <citation type="submission" date="2021-01" db="EMBL/GenBank/DDBJ databases">
        <authorList>
            <person name="Corre E."/>
            <person name="Pelletier E."/>
            <person name="Niang G."/>
            <person name="Scheremetjew M."/>
            <person name="Finn R."/>
            <person name="Kale V."/>
            <person name="Holt S."/>
            <person name="Cochrane G."/>
            <person name="Meng A."/>
            <person name="Brown T."/>
            <person name="Cohen L."/>
        </authorList>
    </citation>
    <scope>NUCLEOTIDE SEQUENCE</scope>
    <source>
        <strain evidence="12">CCMP1594</strain>
    </source>
</reference>
<evidence type="ECO:0000256" key="7">
    <source>
        <dbReference type="ARBA" id="ARBA00022695"/>
    </source>
</evidence>
<evidence type="ECO:0000256" key="4">
    <source>
        <dbReference type="ARBA" id="ARBA00022656"/>
    </source>
</evidence>
<sequence length="424" mass="46647">MSTLYLSDNGISAEGQKEMDALLQRNRERQERDKAAKLEAEKKAAADKAAKLEAEKKAAADKAAKLEAEKKAAADEAAKLEAEKKAAADAHGPSAQAQQHVDAQVAGLAELLHGLNLSGYLGAASRWCVDNGADAVDDLPDYADDFVDALGLPRIKRDKLLRAIRGKGDPPAGPPPPPPASDPPPAQRKKRWGDGLECPAEGGERTFFPPGFQLTTEVPEAIRAFGHSDAHINKIMEAGQMKADEMMLPKHASCMFSYTEESPLYKMLNYVMRTAGEEADKQLRKYAQYIKHLVTAANCLPNFVGKVYRGMDMHLPNTVYAEDKVITWQSFSSSSRSQYQARNFVETLPGVKLSGSMFVIEACVAKKIEKFSDYPGEQEVLFLPNASFKVSKRLQAQHEKQVELDQLSAYDMENLDVYILTQLS</sequence>